<name>A0A0B2V6J2_TOXCA</name>
<dbReference type="AlphaFoldDB" id="A0A0B2V6J2"/>
<keyword evidence="1" id="KW-0472">Membrane</keyword>
<accession>A0A0B2V6J2</accession>
<evidence type="ECO:0000313" key="2">
    <source>
        <dbReference type="EMBL" id="KHN77153.1"/>
    </source>
</evidence>
<dbReference type="EMBL" id="JPKZ01002363">
    <property type="protein sequence ID" value="KHN77153.1"/>
    <property type="molecule type" value="Genomic_DNA"/>
</dbReference>
<keyword evidence="1" id="KW-1133">Transmembrane helix</keyword>
<dbReference type="OrthoDB" id="5839207at2759"/>
<feature type="transmembrane region" description="Helical" evidence="1">
    <location>
        <begin position="110"/>
        <end position="131"/>
    </location>
</feature>
<protein>
    <recommendedName>
        <fullName evidence="4">Transmembrane protein</fullName>
    </recommendedName>
</protein>
<keyword evidence="3" id="KW-1185">Reference proteome</keyword>
<feature type="transmembrane region" description="Helical" evidence="1">
    <location>
        <begin position="143"/>
        <end position="160"/>
    </location>
</feature>
<evidence type="ECO:0008006" key="4">
    <source>
        <dbReference type="Google" id="ProtNLM"/>
    </source>
</evidence>
<organism evidence="2 3">
    <name type="scientific">Toxocara canis</name>
    <name type="common">Canine roundworm</name>
    <dbReference type="NCBI Taxonomy" id="6265"/>
    <lineage>
        <taxon>Eukaryota</taxon>
        <taxon>Metazoa</taxon>
        <taxon>Ecdysozoa</taxon>
        <taxon>Nematoda</taxon>
        <taxon>Chromadorea</taxon>
        <taxon>Rhabditida</taxon>
        <taxon>Spirurina</taxon>
        <taxon>Ascaridomorpha</taxon>
        <taxon>Ascaridoidea</taxon>
        <taxon>Toxocaridae</taxon>
        <taxon>Toxocara</taxon>
    </lineage>
</organism>
<gene>
    <name evidence="2" type="ORF">Tcan_17266</name>
</gene>
<evidence type="ECO:0000256" key="1">
    <source>
        <dbReference type="SAM" id="Phobius"/>
    </source>
</evidence>
<feature type="transmembrane region" description="Helical" evidence="1">
    <location>
        <begin position="20"/>
        <end position="43"/>
    </location>
</feature>
<feature type="transmembrane region" description="Helical" evidence="1">
    <location>
        <begin position="85"/>
        <end position="104"/>
    </location>
</feature>
<proteinExistence type="predicted"/>
<evidence type="ECO:0000313" key="3">
    <source>
        <dbReference type="Proteomes" id="UP000031036"/>
    </source>
</evidence>
<keyword evidence="1" id="KW-0812">Transmembrane</keyword>
<dbReference type="Proteomes" id="UP000031036">
    <property type="component" value="Unassembled WGS sequence"/>
</dbReference>
<reference evidence="2 3" key="1">
    <citation type="submission" date="2014-11" db="EMBL/GenBank/DDBJ databases">
        <title>Genetic blueprint of the zoonotic pathogen Toxocara canis.</title>
        <authorList>
            <person name="Zhu X.-Q."/>
            <person name="Korhonen P.K."/>
            <person name="Cai H."/>
            <person name="Young N.D."/>
            <person name="Nejsum P."/>
            <person name="von Samson-Himmelstjerna G."/>
            <person name="Boag P.R."/>
            <person name="Tan P."/>
            <person name="Li Q."/>
            <person name="Min J."/>
            <person name="Yang Y."/>
            <person name="Wang X."/>
            <person name="Fang X."/>
            <person name="Hall R.S."/>
            <person name="Hofmann A."/>
            <person name="Sternberg P.W."/>
            <person name="Jex A.R."/>
            <person name="Gasser R.B."/>
        </authorList>
    </citation>
    <scope>NUCLEOTIDE SEQUENCE [LARGE SCALE GENOMIC DNA]</scope>
    <source>
        <strain evidence="2">PN_DK_2014</strain>
    </source>
</reference>
<sequence>MFELFLPKEEISTEEQKLRANFAFIFRLLLACFISCQTFDFLFSPIWMHGYVWSLNQKLEIEMSTQTAGTIVEHHLSKCGFAERICFSTLLVFLTWALLVVGGFRNRNRSVWYLLRLSMLVGCVTGLVRCLEMKQRLYPAIHEGFYVYFVTFLTGVVLALQPGERFSKIAAQPSETTATCSGKEGLENNEVSKQITTNGVDKTFVDSCEIVGILSSSMTIISEGAEKCPKDK</sequence>
<comment type="caution">
    <text evidence="2">The sequence shown here is derived from an EMBL/GenBank/DDBJ whole genome shotgun (WGS) entry which is preliminary data.</text>
</comment>